<evidence type="ECO:0000256" key="4">
    <source>
        <dbReference type="ARBA" id="ARBA00023237"/>
    </source>
</evidence>
<dbReference type="NCBIfam" id="TIGR03302">
    <property type="entry name" value="OM_YfiO"/>
    <property type="match status" value="1"/>
</dbReference>
<comment type="function">
    <text evidence="6">Part of the outer membrane protein assembly complex, which is involved in assembly and insertion of beta-barrel proteins into the outer membrane.</text>
</comment>
<protein>
    <recommendedName>
        <fullName evidence="6">Outer membrane protein assembly factor BamD</fullName>
    </recommendedName>
</protein>
<dbReference type="Pfam" id="PF13525">
    <property type="entry name" value="YfiO"/>
    <property type="match status" value="1"/>
</dbReference>
<comment type="similarity">
    <text evidence="6">Belongs to the BamD family.</text>
</comment>
<organism evidence="10 11">
    <name type="scientific">Alkanindiges illinoisensis</name>
    <dbReference type="NCBI Taxonomy" id="197183"/>
    <lineage>
        <taxon>Bacteria</taxon>
        <taxon>Pseudomonadati</taxon>
        <taxon>Pseudomonadota</taxon>
        <taxon>Gammaproteobacteria</taxon>
        <taxon>Moraxellales</taxon>
        <taxon>Moraxellaceae</taxon>
        <taxon>Alkanindiges</taxon>
    </lineage>
</organism>
<dbReference type="InterPro" id="IPR011990">
    <property type="entry name" value="TPR-like_helical_dom_sf"/>
</dbReference>
<dbReference type="InterPro" id="IPR039565">
    <property type="entry name" value="BamD-like"/>
</dbReference>
<evidence type="ECO:0000256" key="8">
    <source>
        <dbReference type="SAM" id="SignalP"/>
    </source>
</evidence>
<dbReference type="PANTHER" id="PTHR37423:SF1">
    <property type="entry name" value="OUTER MEMBRANE PROTEIN ASSEMBLY FACTOR BAMD"/>
    <property type="match status" value="1"/>
</dbReference>
<evidence type="ECO:0000256" key="3">
    <source>
        <dbReference type="ARBA" id="ARBA00023139"/>
    </source>
</evidence>
<dbReference type="GO" id="GO:1990063">
    <property type="term" value="C:Bam protein complex"/>
    <property type="evidence" value="ECO:0007669"/>
    <property type="project" value="TreeGrafter"/>
</dbReference>
<evidence type="ECO:0000256" key="6">
    <source>
        <dbReference type="HAMAP-Rule" id="MF_00922"/>
    </source>
</evidence>
<keyword evidence="2 6" id="KW-0472">Membrane</keyword>
<dbReference type="Proteomes" id="UP000297834">
    <property type="component" value="Unassembled WGS sequence"/>
</dbReference>
<name>A0A4Y7XFL7_9GAMM</name>
<keyword evidence="11" id="KW-1185">Reference proteome</keyword>
<dbReference type="RefSeq" id="WP_134243638.1">
    <property type="nucleotide sequence ID" value="NZ_SNTY01000013.1"/>
</dbReference>
<proteinExistence type="inferred from homology"/>
<keyword evidence="4 6" id="KW-0998">Cell outer membrane</keyword>
<evidence type="ECO:0000256" key="5">
    <source>
        <dbReference type="ARBA" id="ARBA00023288"/>
    </source>
</evidence>
<gene>
    <name evidence="6" type="primary">bamD</name>
    <name evidence="10" type="ORF">E2B99_03710</name>
</gene>
<sequence length="361" mass="40498">MSLPRFSVLMLSLSVAIAGGMAGCSSFPKKKNDLKDAGPQRSEQAYYESAQKSLKRGQYTEANKSLEALDTYYPTGEYTEQAQLDLMYSRFKQGDYPGVVTLADRFIRLYPSNAQLDYAYYIRGVANMEQHYDGLLRYTNLNQSHRDVSYLRLAYSSLREFVQRFPNSRYAVDAAQRMQYVNQELAESEMNVARYNLKRQAWLAAVQRARWVLEYYPQTPQVPEALATIVYGYQKLGDQQTANQYLEIIRLNYPKLIKGNGVDLNAARGKASWVNRATLGIFGREAQSFVPQNRDNAAVVVPPAATPATSNELTSEQIKPDVPQPDLDNAVQQPPVPSIGLGLPELTSPQQQPESAPSNAP</sequence>
<dbReference type="PANTHER" id="PTHR37423">
    <property type="entry name" value="SOLUBLE LYTIC MUREIN TRANSGLYCOSYLASE-RELATED"/>
    <property type="match status" value="1"/>
</dbReference>
<evidence type="ECO:0000313" key="10">
    <source>
        <dbReference type="EMBL" id="TEU30014.1"/>
    </source>
</evidence>
<keyword evidence="3 6" id="KW-0564">Palmitate</keyword>
<keyword evidence="5 6" id="KW-0449">Lipoprotein</keyword>
<dbReference type="PROSITE" id="PS51257">
    <property type="entry name" value="PROKAR_LIPOPROTEIN"/>
    <property type="match status" value="1"/>
</dbReference>
<dbReference type="HAMAP" id="MF_00922">
    <property type="entry name" value="OM_assembly_BamD"/>
    <property type="match status" value="1"/>
</dbReference>
<feature type="compositionally biased region" description="Polar residues" evidence="7">
    <location>
        <begin position="347"/>
        <end position="361"/>
    </location>
</feature>
<comment type="subunit">
    <text evidence="6">Part of the Bam complex.</text>
</comment>
<dbReference type="EMBL" id="SNTY01000013">
    <property type="protein sequence ID" value="TEU30014.1"/>
    <property type="molecule type" value="Genomic_DNA"/>
</dbReference>
<feature type="chain" id="PRO_5021522003" description="Outer membrane protein assembly factor BamD" evidence="8">
    <location>
        <begin position="19"/>
        <end position="361"/>
    </location>
</feature>
<dbReference type="STRING" id="1120977.GCA_000619845_00056"/>
<feature type="region of interest" description="Disordered" evidence="7">
    <location>
        <begin position="306"/>
        <end position="361"/>
    </location>
</feature>
<reference evidence="10 11" key="1">
    <citation type="submission" date="2019-03" db="EMBL/GenBank/DDBJ databases">
        <title>Alkanindiges illinoisensis: a potential pathogenic isolated from ascites of a gastric cancer patient with abdominal metastasis.</title>
        <authorList>
            <person name="Hu X."/>
            <person name="Yang B."/>
            <person name="Yan X."/>
            <person name="Lin L."/>
            <person name="Zhao H."/>
            <person name="Zhou F."/>
            <person name="Su B."/>
            <person name="Chen J."/>
            <person name="Rui Y."/>
            <person name="Wang Q."/>
            <person name="Zheng L."/>
        </authorList>
    </citation>
    <scope>NUCLEOTIDE SEQUENCE [LARGE SCALE GENOMIC DNA]</scope>
    <source>
        <strain evidence="10 11">NFYY 23406</strain>
    </source>
</reference>
<keyword evidence="1 6" id="KW-0732">Signal</keyword>
<evidence type="ECO:0000256" key="2">
    <source>
        <dbReference type="ARBA" id="ARBA00023136"/>
    </source>
</evidence>
<dbReference type="OrthoDB" id="9779191at2"/>
<dbReference type="GO" id="GO:0043165">
    <property type="term" value="P:Gram-negative-bacterium-type cell outer membrane assembly"/>
    <property type="evidence" value="ECO:0007669"/>
    <property type="project" value="UniProtKB-UniRule"/>
</dbReference>
<evidence type="ECO:0000256" key="1">
    <source>
        <dbReference type="ARBA" id="ARBA00022729"/>
    </source>
</evidence>
<accession>A0A4Y7XFL7</accession>
<dbReference type="GO" id="GO:0051205">
    <property type="term" value="P:protein insertion into membrane"/>
    <property type="evidence" value="ECO:0007669"/>
    <property type="project" value="UniProtKB-UniRule"/>
</dbReference>
<feature type="signal peptide" evidence="8">
    <location>
        <begin position="1"/>
        <end position="18"/>
    </location>
</feature>
<comment type="subcellular location">
    <subcellularLocation>
        <location evidence="6">Cell outer membrane</location>
        <topology evidence="6">Lipid-anchor</topology>
    </subcellularLocation>
</comment>
<dbReference type="SUPFAM" id="SSF48452">
    <property type="entry name" value="TPR-like"/>
    <property type="match status" value="1"/>
</dbReference>
<dbReference type="Gene3D" id="1.25.40.10">
    <property type="entry name" value="Tetratricopeptide repeat domain"/>
    <property type="match status" value="1"/>
</dbReference>
<evidence type="ECO:0000259" key="9">
    <source>
        <dbReference type="Pfam" id="PF13525"/>
    </source>
</evidence>
<comment type="caution">
    <text evidence="10">The sequence shown here is derived from an EMBL/GenBank/DDBJ whole genome shotgun (WGS) entry which is preliminary data.</text>
</comment>
<evidence type="ECO:0000313" key="11">
    <source>
        <dbReference type="Proteomes" id="UP000297834"/>
    </source>
</evidence>
<dbReference type="AlphaFoldDB" id="A0A4Y7XFL7"/>
<dbReference type="CDD" id="cd15830">
    <property type="entry name" value="BamD"/>
    <property type="match status" value="1"/>
</dbReference>
<feature type="domain" description="Outer membrane lipoprotein BamD-like" evidence="9">
    <location>
        <begin position="40"/>
        <end position="243"/>
    </location>
</feature>
<evidence type="ECO:0000256" key="7">
    <source>
        <dbReference type="SAM" id="MobiDB-lite"/>
    </source>
</evidence>
<dbReference type="InterPro" id="IPR017689">
    <property type="entry name" value="BamD"/>
</dbReference>